<evidence type="ECO:0000313" key="2">
    <source>
        <dbReference type="EMBL" id="ADN02613.1"/>
    </source>
</evidence>
<dbReference type="Proteomes" id="UP000001296">
    <property type="component" value="Chromosome"/>
</dbReference>
<feature type="transmembrane region" description="Helical" evidence="1">
    <location>
        <begin position="332"/>
        <end position="351"/>
    </location>
</feature>
<feature type="transmembrane region" description="Helical" evidence="1">
    <location>
        <begin position="455"/>
        <end position="475"/>
    </location>
</feature>
<feature type="transmembrane region" description="Helical" evidence="1">
    <location>
        <begin position="481"/>
        <end position="502"/>
    </location>
</feature>
<keyword evidence="1" id="KW-1133">Transmembrane helix</keyword>
<proteinExistence type="predicted"/>
<dbReference type="KEGG" id="sta:STHERM_c16750"/>
<reference evidence="2 3" key="2">
    <citation type="journal article" date="2010" name="J. Bacteriol.">
        <title>Genome sequence of the polysaccharide-degrading, thermophilic anaerobe Spirochaeta thermophila DSM 6192.</title>
        <authorList>
            <person name="Angelov A."/>
            <person name="Liebl S."/>
            <person name="Ballschmiter M."/>
            <person name="Bomeke M."/>
            <person name="Lehmann R."/>
            <person name="Liesegang H."/>
            <person name="Daniel R."/>
            <person name="Liebl W."/>
        </authorList>
    </citation>
    <scope>NUCLEOTIDE SEQUENCE [LARGE SCALE GENOMIC DNA]</scope>
    <source>
        <strain evidence="3">ATCC 49972 / DSM 6192 / RI 19.B1</strain>
    </source>
</reference>
<keyword evidence="1" id="KW-0812">Transmembrane</keyword>
<dbReference type="InterPro" id="IPR011990">
    <property type="entry name" value="TPR-like_helical_dom_sf"/>
</dbReference>
<gene>
    <name evidence="2" type="ordered locus">STHERM_c16750</name>
</gene>
<organism evidence="2 3">
    <name type="scientific">Winmispira thermophila (strain ATCC 49972 / DSM 6192 / RI 19.B1)</name>
    <name type="common">Spirochaeta thermophila</name>
    <dbReference type="NCBI Taxonomy" id="665571"/>
    <lineage>
        <taxon>Bacteria</taxon>
        <taxon>Pseudomonadati</taxon>
        <taxon>Spirochaetota</taxon>
        <taxon>Spirochaetia</taxon>
        <taxon>Winmispirales</taxon>
        <taxon>Winmispiraceae</taxon>
        <taxon>Winmispira</taxon>
    </lineage>
</organism>
<accession>E0RNM2</accession>
<keyword evidence="1" id="KW-0472">Membrane</keyword>
<protein>
    <submittedName>
        <fullName evidence="2">Uncharacterized protein</fullName>
    </submittedName>
</protein>
<dbReference type="AlphaFoldDB" id="E0RNM2"/>
<dbReference type="PaxDb" id="665571-STHERM_c16750"/>
<sequence length="573" mass="63951">MLRYRYTFQGVRSGRRIWGPFQVRRGGKVYQTDPFLIEVSYRGDIDKVAYDVEWEAPERVLARQSVPVTLYIRHLDRIVLPDRVQIPELRGAFVEEVPVLAPVEEESMGAHTLYHVPVKTLMITPYESGTIRLPPATVILGGMEESGGALTVRVDPLPQSSSLHGVGRFEFYATRTVSAVQVGELFGVRLLVKGVGNFPFLSFPQPDPGDLAVLVREEEDEEYRASTEGYSGWRQRTYWFRAVEEGRLTVRIPPFRYVPPGQNGVRSAGGTSLAVEVREENVTPALTFLSLEEVRSLQGRWIVKDLRVLFLLIPMGLALLSLLVPWKRLGGYALAVCTVLWAGLLLWILLVPPDVPLPEQKLQEGLAFLAREDYGKAYEAFQEALAEADPAPGIHYDAAMAAYALGEHGRAVYHLRRACVQAPMAVILREALSRMEEEIGLQYQAALPAAFPPGIPWLGVMTGCTLSGLLFATYMRWRAPVLLISLLLSLSAAIAAGGYVFYRAVVLREPQAVVLTETPLQAVPEEEGRRLQICPAGTAVRTDYRYQDYVRVHTGMGTSGWVRRDALQWYIGR</sequence>
<name>E0RNM2_WINT6</name>
<evidence type="ECO:0000256" key="1">
    <source>
        <dbReference type="SAM" id="Phobius"/>
    </source>
</evidence>
<evidence type="ECO:0000313" key="3">
    <source>
        <dbReference type="Proteomes" id="UP000001296"/>
    </source>
</evidence>
<dbReference type="SUPFAM" id="SSF48452">
    <property type="entry name" value="TPR-like"/>
    <property type="match status" value="1"/>
</dbReference>
<dbReference type="Gene3D" id="1.25.40.10">
    <property type="entry name" value="Tetratricopeptide repeat domain"/>
    <property type="match status" value="1"/>
</dbReference>
<dbReference type="HOGENOM" id="CLU_409880_0_0_12"/>
<feature type="transmembrane region" description="Helical" evidence="1">
    <location>
        <begin position="308"/>
        <end position="326"/>
    </location>
</feature>
<reference key="1">
    <citation type="submission" date="2009-08" db="EMBL/GenBank/DDBJ databases">
        <title>The genome sequence of Spirochaeta thermophila DSM6192.</title>
        <authorList>
            <person name="Angelov A."/>
            <person name="Mientus M."/>
            <person name="Wittenberg S."/>
            <person name="Lehmann R."/>
            <person name="Liesegang H."/>
            <person name="Daniel R."/>
            <person name="Liebl W."/>
        </authorList>
    </citation>
    <scope>NUCLEOTIDE SEQUENCE</scope>
    <source>
        <strain>DSM 6192</strain>
    </source>
</reference>
<dbReference type="eggNOG" id="ENOG50346MI">
    <property type="taxonomic scope" value="Bacteria"/>
</dbReference>
<dbReference type="EMBL" id="CP001698">
    <property type="protein sequence ID" value="ADN02613.1"/>
    <property type="molecule type" value="Genomic_DNA"/>
</dbReference>